<comment type="caution">
    <text evidence="1">The sequence shown here is derived from an EMBL/GenBank/DDBJ whole genome shotgun (WGS) entry which is preliminary data.</text>
</comment>
<reference evidence="1 2" key="1">
    <citation type="submission" date="2018-03" db="EMBL/GenBank/DDBJ databases">
        <title>Draft Genome Sequences of the Obligatory Marine Myxobacteria Enhygromyxa salina SWB005.</title>
        <authorList>
            <person name="Poehlein A."/>
            <person name="Moghaddam J.A."/>
            <person name="Harms H."/>
            <person name="Alanjari M."/>
            <person name="Koenig G.M."/>
            <person name="Daniel R."/>
            <person name="Schaeberle T.F."/>
        </authorList>
    </citation>
    <scope>NUCLEOTIDE SEQUENCE [LARGE SCALE GENOMIC DNA]</scope>
    <source>
        <strain evidence="1 2">SWB005</strain>
    </source>
</reference>
<accession>A0A2S9XBU6</accession>
<keyword evidence="2" id="KW-1185">Reference proteome</keyword>
<protein>
    <submittedName>
        <fullName evidence="1">Uncharacterized protein</fullName>
    </submittedName>
</protein>
<proteinExistence type="predicted"/>
<name>A0A2S9XBU6_9BACT</name>
<dbReference type="AlphaFoldDB" id="A0A2S9XBU6"/>
<evidence type="ECO:0000313" key="1">
    <source>
        <dbReference type="EMBL" id="PRP90151.1"/>
    </source>
</evidence>
<organism evidence="1 2">
    <name type="scientific">Enhygromyxa salina</name>
    <dbReference type="NCBI Taxonomy" id="215803"/>
    <lineage>
        <taxon>Bacteria</taxon>
        <taxon>Pseudomonadati</taxon>
        <taxon>Myxococcota</taxon>
        <taxon>Polyangia</taxon>
        <taxon>Nannocystales</taxon>
        <taxon>Nannocystaceae</taxon>
        <taxon>Enhygromyxa</taxon>
    </lineage>
</organism>
<evidence type="ECO:0000313" key="2">
    <source>
        <dbReference type="Proteomes" id="UP000237968"/>
    </source>
</evidence>
<gene>
    <name evidence="1" type="ORF">ENSA5_67690</name>
</gene>
<dbReference type="EMBL" id="PVNK01000293">
    <property type="protein sequence ID" value="PRP90151.1"/>
    <property type="molecule type" value="Genomic_DNA"/>
</dbReference>
<dbReference type="Proteomes" id="UP000237968">
    <property type="component" value="Unassembled WGS sequence"/>
</dbReference>
<sequence>MRLAVDLTIRERVAGFDPAAFWQKAPGREQWRSMVAKYEALDAAAKLSEGPRGADYKLALADLASRWPGGLREGELIGPARVAKRLRAASAGLAQPERPRADWPDEAARAVLCWAELHDLIRDQLAFRRALSPGLAPSTEAFAAWTQAAARTPRWPDPARLPAIVGAKLRVRGAYLWLAARSGLDLPSLNGLLLARAGHWDRRPDDPSWAHSP</sequence>